<gene>
    <name evidence="2" type="ORF">FMOSSE_LOCUS6184</name>
</gene>
<evidence type="ECO:0000313" key="2">
    <source>
        <dbReference type="EMBL" id="CAG8545232.1"/>
    </source>
</evidence>
<keyword evidence="3" id="KW-1185">Reference proteome</keyword>
<organism evidence="2 3">
    <name type="scientific">Funneliformis mosseae</name>
    <name type="common">Endomycorrhizal fungus</name>
    <name type="synonym">Glomus mosseae</name>
    <dbReference type="NCBI Taxonomy" id="27381"/>
    <lineage>
        <taxon>Eukaryota</taxon>
        <taxon>Fungi</taxon>
        <taxon>Fungi incertae sedis</taxon>
        <taxon>Mucoromycota</taxon>
        <taxon>Glomeromycotina</taxon>
        <taxon>Glomeromycetes</taxon>
        <taxon>Glomerales</taxon>
        <taxon>Glomeraceae</taxon>
        <taxon>Funneliformis</taxon>
    </lineage>
</organism>
<protein>
    <submittedName>
        <fullName evidence="2">3177_t:CDS:1</fullName>
    </submittedName>
</protein>
<evidence type="ECO:0000313" key="3">
    <source>
        <dbReference type="Proteomes" id="UP000789375"/>
    </source>
</evidence>
<sequence length="44" mass="5666">MELEQRNEELRSQFKYLEERDREREETKYKQEMNNLEEKENQKS</sequence>
<comment type="caution">
    <text evidence="2">The sequence shown here is derived from an EMBL/GenBank/DDBJ whole genome shotgun (WGS) entry which is preliminary data.</text>
</comment>
<name>A0A9N9FNF8_FUNMO</name>
<dbReference type="EMBL" id="CAJVPP010001270">
    <property type="protein sequence ID" value="CAG8545232.1"/>
    <property type="molecule type" value="Genomic_DNA"/>
</dbReference>
<dbReference type="AlphaFoldDB" id="A0A9N9FNF8"/>
<proteinExistence type="predicted"/>
<evidence type="ECO:0000256" key="1">
    <source>
        <dbReference type="SAM" id="MobiDB-lite"/>
    </source>
</evidence>
<feature type="region of interest" description="Disordered" evidence="1">
    <location>
        <begin position="19"/>
        <end position="44"/>
    </location>
</feature>
<accession>A0A9N9FNF8</accession>
<dbReference type="Proteomes" id="UP000789375">
    <property type="component" value="Unassembled WGS sequence"/>
</dbReference>
<reference evidence="2" key="1">
    <citation type="submission" date="2021-06" db="EMBL/GenBank/DDBJ databases">
        <authorList>
            <person name="Kallberg Y."/>
            <person name="Tangrot J."/>
            <person name="Rosling A."/>
        </authorList>
    </citation>
    <scope>NUCLEOTIDE SEQUENCE</scope>
    <source>
        <strain evidence="2">87-6 pot B 2015</strain>
    </source>
</reference>